<accession>A0A1X7U938</accession>
<organism evidence="1">
    <name type="scientific">Amphimedon queenslandica</name>
    <name type="common">Sponge</name>
    <dbReference type="NCBI Taxonomy" id="400682"/>
    <lineage>
        <taxon>Eukaryota</taxon>
        <taxon>Metazoa</taxon>
        <taxon>Porifera</taxon>
        <taxon>Demospongiae</taxon>
        <taxon>Heteroscleromorpha</taxon>
        <taxon>Haplosclerida</taxon>
        <taxon>Niphatidae</taxon>
        <taxon>Amphimedon</taxon>
    </lineage>
</organism>
<sequence>MYLAFSPSTYTGQDLLNYKSLECYQRFVAGWVRDVLVTEYGDDKKIMTGK</sequence>
<protein>
    <submittedName>
        <fullName evidence="1">Uncharacterized protein</fullName>
    </submittedName>
</protein>
<evidence type="ECO:0000313" key="1">
    <source>
        <dbReference type="EnsemblMetazoa" id="Aqu2.1.24163_001"/>
    </source>
</evidence>
<proteinExistence type="predicted"/>
<reference evidence="1" key="1">
    <citation type="submission" date="2017-05" db="UniProtKB">
        <authorList>
            <consortium name="EnsemblMetazoa"/>
        </authorList>
    </citation>
    <scope>IDENTIFICATION</scope>
</reference>
<dbReference type="EnsemblMetazoa" id="Aqu2.1.24163_001">
    <property type="protein sequence ID" value="Aqu2.1.24163_001"/>
    <property type="gene ID" value="Aqu2.1.24163"/>
</dbReference>
<name>A0A1X7U938_AMPQE</name>
<dbReference type="AlphaFoldDB" id="A0A1X7U938"/>
<dbReference type="InParanoid" id="A0A1X7U938"/>